<dbReference type="Proteomes" id="UP001500427">
    <property type="component" value="Unassembled WGS sequence"/>
</dbReference>
<name>A0ABP9J7D3_9MICO</name>
<gene>
    <name evidence="2" type="ORF">GCM10023258_13890</name>
</gene>
<protein>
    <submittedName>
        <fullName evidence="2">Uncharacterized protein</fullName>
    </submittedName>
</protein>
<evidence type="ECO:0000313" key="3">
    <source>
        <dbReference type="Proteomes" id="UP001500427"/>
    </source>
</evidence>
<sequence>MVNHDDLSLIDVVRRSRDRLTNPNGADGVPPTPVRATRHTATAPTPRGDRRRRAVVLVVLVVRLASGRQARGFSRIS</sequence>
<organism evidence="2 3">
    <name type="scientific">Terrabacter aeriphilus</name>
    <dbReference type="NCBI Taxonomy" id="515662"/>
    <lineage>
        <taxon>Bacteria</taxon>
        <taxon>Bacillati</taxon>
        <taxon>Actinomycetota</taxon>
        <taxon>Actinomycetes</taxon>
        <taxon>Micrococcales</taxon>
        <taxon>Intrasporangiaceae</taxon>
        <taxon>Terrabacter</taxon>
    </lineage>
</organism>
<reference evidence="3" key="1">
    <citation type="journal article" date="2019" name="Int. J. Syst. Evol. Microbiol.">
        <title>The Global Catalogue of Microorganisms (GCM) 10K type strain sequencing project: providing services to taxonomists for standard genome sequencing and annotation.</title>
        <authorList>
            <consortium name="The Broad Institute Genomics Platform"/>
            <consortium name="The Broad Institute Genome Sequencing Center for Infectious Disease"/>
            <person name="Wu L."/>
            <person name="Ma J."/>
        </authorList>
    </citation>
    <scope>NUCLEOTIDE SEQUENCE [LARGE SCALE GENOMIC DNA]</scope>
    <source>
        <strain evidence="3">JCM 17687</strain>
    </source>
</reference>
<accession>A0ABP9J7D3</accession>
<keyword evidence="3" id="KW-1185">Reference proteome</keyword>
<dbReference type="EMBL" id="BAABIW010000010">
    <property type="protein sequence ID" value="GAA5023030.1"/>
    <property type="molecule type" value="Genomic_DNA"/>
</dbReference>
<comment type="caution">
    <text evidence="2">The sequence shown here is derived from an EMBL/GenBank/DDBJ whole genome shotgun (WGS) entry which is preliminary data.</text>
</comment>
<evidence type="ECO:0000313" key="2">
    <source>
        <dbReference type="EMBL" id="GAA5023030.1"/>
    </source>
</evidence>
<feature type="region of interest" description="Disordered" evidence="1">
    <location>
        <begin position="16"/>
        <end position="49"/>
    </location>
</feature>
<proteinExistence type="predicted"/>
<evidence type="ECO:0000256" key="1">
    <source>
        <dbReference type="SAM" id="MobiDB-lite"/>
    </source>
</evidence>